<protein>
    <submittedName>
        <fullName evidence="3">Unannotated protein</fullName>
    </submittedName>
</protein>
<dbReference type="AlphaFoldDB" id="A0A6J5Z9K8"/>
<organism evidence="3">
    <name type="scientific">freshwater metagenome</name>
    <dbReference type="NCBI Taxonomy" id="449393"/>
    <lineage>
        <taxon>unclassified sequences</taxon>
        <taxon>metagenomes</taxon>
        <taxon>ecological metagenomes</taxon>
    </lineage>
</organism>
<dbReference type="PANTHER" id="PTHR45947:SF3">
    <property type="entry name" value="SULFOQUINOVOSYL TRANSFERASE SQD2"/>
    <property type="match status" value="1"/>
</dbReference>
<evidence type="ECO:0000259" key="2">
    <source>
        <dbReference type="Pfam" id="PF13439"/>
    </source>
</evidence>
<evidence type="ECO:0000313" key="3">
    <source>
        <dbReference type="EMBL" id="CAB4337762.1"/>
    </source>
</evidence>
<dbReference type="InterPro" id="IPR028098">
    <property type="entry name" value="Glyco_trans_4-like_N"/>
</dbReference>
<dbReference type="GO" id="GO:0016757">
    <property type="term" value="F:glycosyltransferase activity"/>
    <property type="evidence" value="ECO:0007669"/>
    <property type="project" value="InterPro"/>
</dbReference>
<dbReference type="CDD" id="cd03801">
    <property type="entry name" value="GT4_PimA-like"/>
    <property type="match status" value="1"/>
</dbReference>
<dbReference type="InterPro" id="IPR001296">
    <property type="entry name" value="Glyco_trans_1"/>
</dbReference>
<dbReference type="Pfam" id="PF00534">
    <property type="entry name" value="Glycos_transf_1"/>
    <property type="match status" value="1"/>
</dbReference>
<evidence type="ECO:0000259" key="1">
    <source>
        <dbReference type="Pfam" id="PF00534"/>
    </source>
</evidence>
<proteinExistence type="predicted"/>
<dbReference type="SUPFAM" id="SSF53756">
    <property type="entry name" value="UDP-Glycosyltransferase/glycogen phosphorylase"/>
    <property type="match status" value="1"/>
</dbReference>
<dbReference type="InterPro" id="IPR050194">
    <property type="entry name" value="Glycosyltransferase_grp1"/>
</dbReference>
<sequence>MKVVAFVPMYLPMMGGIEILTSSLAEPLRNKDIELVIATDSLTKLPHFETINEVDVHRFDFIHALNSGNAHYPLKVLSELSAMLNQLAPDVIHVHSSAAPHTWFVDRWLANHPEKPLLITQHGCLEAQEQLSSVKNIAQRAQHITAVSNAVASSFCEFVGELPVTVIPNGVKIPTVEPTDEGRTSPELRIIGIGRLKHQKGFALAIQALAQLKSLGIDCSLTLVGGGAELPAMQQLATELDVAVAFAGILDQQDTHRLLSRSSILVVPSRSREGFSLVAAEAAFLGIPSVVSDVGGLPETVIHNQTGLVFPAQEVSQLSQHLAALARDRDLLTRLGAGAQERARAAFNLQECADQYASIYERITHHI</sequence>
<name>A0A6J5Z9K8_9ZZZZ</name>
<reference evidence="3" key="1">
    <citation type="submission" date="2020-05" db="EMBL/GenBank/DDBJ databases">
        <authorList>
            <person name="Chiriac C."/>
            <person name="Salcher M."/>
            <person name="Ghai R."/>
            <person name="Kavagutti S V."/>
        </authorList>
    </citation>
    <scope>NUCLEOTIDE SEQUENCE</scope>
</reference>
<dbReference type="Pfam" id="PF13439">
    <property type="entry name" value="Glyco_transf_4"/>
    <property type="match status" value="1"/>
</dbReference>
<dbReference type="Gene3D" id="3.40.50.2000">
    <property type="entry name" value="Glycogen Phosphorylase B"/>
    <property type="match status" value="2"/>
</dbReference>
<gene>
    <name evidence="3" type="ORF">UFOPK3770_00701</name>
</gene>
<dbReference type="EMBL" id="CAESAJ010000063">
    <property type="protein sequence ID" value="CAB4337762.1"/>
    <property type="molecule type" value="Genomic_DNA"/>
</dbReference>
<feature type="domain" description="Glycosyltransferase subfamily 4-like N-terminal" evidence="2">
    <location>
        <begin position="14"/>
        <end position="171"/>
    </location>
</feature>
<accession>A0A6J5Z9K8</accession>
<dbReference type="PANTHER" id="PTHR45947">
    <property type="entry name" value="SULFOQUINOVOSYL TRANSFERASE SQD2"/>
    <property type="match status" value="1"/>
</dbReference>
<feature type="domain" description="Glycosyl transferase family 1" evidence="1">
    <location>
        <begin position="186"/>
        <end position="341"/>
    </location>
</feature>